<dbReference type="EMBL" id="KF121555">
    <property type="protein sequence ID" value="AIA88843.1"/>
    <property type="molecule type" value="Genomic_DNA"/>
</dbReference>
<evidence type="ECO:0000256" key="2">
    <source>
        <dbReference type="PROSITE-ProRule" id="PRU10055"/>
    </source>
</evidence>
<sequence length="52" mass="5824">MDPVGLRYSLCELYERYQKPLFIVENGLAPTTKWKKTAASTTITASTICVLT</sequence>
<dbReference type="AlphaFoldDB" id="A0A060BWQ2"/>
<feature type="active site" description="Nucleophile" evidence="2">
    <location>
        <position position="25"/>
    </location>
</feature>
<evidence type="ECO:0000256" key="1">
    <source>
        <dbReference type="ARBA" id="ARBA00010838"/>
    </source>
</evidence>
<dbReference type="InterPro" id="IPR018120">
    <property type="entry name" value="Glyco_hydro_1_AS"/>
</dbReference>
<comment type="similarity">
    <text evidence="1">Belongs to the glycosyl hydrolase 1 family.</text>
</comment>
<proteinExistence type="inferred from homology"/>
<organism evidence="3">
    <name type="scientific">uncultured Salmonella sp</name>
    <dbReference type="NCBI Taxonomy" id="263771"/>
    <lineage>
        <taxon>Bacteria</taxon>
        <taxon>Pseudomonadati</taxon>
        <taxon>Pseudomonadota</taxon>
        <taxon>Gammaproteobacteria</taxon>
        <taxon>Enterobacterales</taxon>
        <taxon>Enterobacteriaceae</taxon>
        <taxon>Salmonella</taxon>
        <taxon>environmental samples</taxon>
    </lineage>
</organism>
<accession>A0A060BWQ2</accession>
<dbReference type="Gene3D" id="3.20.20.80">
    <property type="entry name" value="Glycosidases"/>
    <property type="match status" value="1"/>
</dbReference>
<evidence type="ECO:0000313" key="3">
    <source>
        <dbReference type="EMBL" id="AIA88843.1"/>
    </source>
</evidence>
<dbReference type="SUPFAM" id="SSF51445">
    <property type="entry name" value="(Trans)glycosidases"/>
    <property type="match status" value="1"/>
</dbReference>
<dbReference type="InterPro" id="IPR017853">
    <property type="entry name" value="GH"/>
</dbReference>
<dbReference type="PROSITE" id="PS00572">
    <property type="entry name" value="GLYCOSYL_HYDROL_F1_1"/>
    <property type="match status" value="1"/>
</dbReference>
<reference evidence="3" key="1">
    <citation type="journal article" date="2013" name="Environ. Microbiol.">
        <title>Seasonally variable intestinal metagenomes of the red palm weevil (Rhynchophorus ferrugineus).</title>
        <authorList>
            <person name="Jia S."/>
            <person name="Zhang X."/>
            <person name="Zhang G."/>
            <person name="Yin A."/>
            <person name="Zhang S."/>
            <person name="Li F."/>
            <person name="Wang L."/>
            <person name="Zhao D."/>
            <person name="Yun Q."/>
            <person name="Tala"/>
            <person name="Wang J."/>
            <person name="Sun G."/>
            <person name="Baabdullah M."/>
            <person name="Yu X."/>
            <person name="Hu S."/>
            <person name="Al-Mssallem I.S."/>
            <person name="Yu J."/>
        </authorList>
    </citation>
    <scope>NUCLEOTIDE SEQUENCE</scope>
</reference>
<name>A0A060BWQ2_9ENTR</name>
<protein>
    <submittedName>
        <fullName evidence="3">CAZy families GH1 protein</fullName>
    </submittedName>
</protein>